<feature type="transmembrane region" description="Helical" evidence="1">
    <location>
        <begin position="87"/>
        <end position="111"/>
    </location>
</feature>
<evidence type="ECO:0000256" key="1">
    <source>
        <dbReference type="SAM" id="Phobius"/>
    </source>
</evidence>
<gene>
    <name evidence="2" type="ORF">BDV96DRAFT_684002</name>
</gene>
<keyword evidence="1" id="KW-1133">Transmembrane helix</keyword>
<name>A0A6A5ZK58_9PLEO</name>
<dbReference type="Proteomes" id="UP000799770">
    <property type="component" value="Unassembled WGS sequence"/>
</dbReference>
<dbReference type="EMBL" id="ML977315">
    <property type="protein sequence ID" value="KAF2119394.1"/>
    <property type="molecule type" value="Genomic_DNA"/>
</dbReference>
<dbReference type="AlphaFoldDB" id="A0A6A5ZK58"/>
<keyword evidence="1" id="KW-0812">Transmembrane</keyword>
<keyword evidence="1" id="KW-0472">Membrane</keyword>
<keyword evidence="3" id="KW-1185">Reference proteome</keyword>
<evidence type="ECO:0000313" key="2">
    <source>
        <dbReference type="EMBL" id="KAF2119394.1"/>
    </source>
</evidence>
<accession>A0A6A5ZK58</accession>
<protein>
    <submittedName>
        <fullName evidence="2">Uncharacterized protein</fullName>
    </submittedName>
</protein>
<proteinExistence type="predicted"/>
<sequence>MSSTLSSTDVPIWFKAITGLIMFGAIFGVLVGIDFAIQASRGVTSEQLAQLGGIAYLREFLKNGDAENIEAVKAIAPKGWEGALNGAAPVATSLGMVITTAIVTVLSSWIIG</sequence>
<organism evidence="2 3">
    <name type="scientific">Lophiotrema nucula</name>
    <dbReference type="NCBI Taxonomy" id="690887"/>
    <lineage>
        <taxon>Eukaryota</taxon>
        <taxon>Fungi</taxon>
        <taxon>Dikarya</taxon>
        <taxon>Ascomycota</taxon>
        <taxon>Pezizomycotina</taxon>
        <taxon>Dothideomycetes</taxon>
        <taxon>Pleosporomycetidae</taxon>
        <taxon>Pleosporales</taxon>
        <taxon>Lophiotremataceae</taxon>
        <taxon>Lophiotrema</taxon>
    </lineage>
</organism>
<feature type="transmembrane region" description="Helical" evidence="1">
    <location>
        <begin position="12"/>
        <end position="37"/>
    </location>
</feature>
<reference evidence="2" key="1">
    <citation type="journal article" date="2020" name="Stud. Mycol.">
        <title>101 Dothideomycetes genomes: a test case for predicting lifestyles and emergence of pathogens.</title>
        <authorList>
            <person name="Haridas S."/>
            <person name="Albert R."/>
            <person name="Binder M."/>
            <person name="Bloem J."/>
            <person name="Labutti K."/>
            <person name="Salamov A."/>
            <person name="Andreopoulos B."/>
            <person name="Baker S."/>
            <person name="Barry K."/>
            <person name="Bills G."/>
            <person name="Bluhm B."/>
            <person name="Cannon C."/>
            <person name="Castanera R."/>
            <person name="Culley D."/>
            <person name="Daum C."/>
            <person name="Ezra D."/>
            <person name="Gonzalez J."/>
            <person name="Henrissat B."/>
            <person name="Kuo A."/>
            <person name="Liang C."/>
            <person name="Lipzen A."/>
            <person name="Lutzoni F."/>
            <person name="Magnuson J."/>
            <person name="Mondo S."/>
            <person name="Nolan M."/>
            <person name="Ohm R."/>
            <person name="Pangilinan J."/>
            <person name="Park H.-J."/>
            <person name="Ramirez L."/>
            <person name="Alfaro M."/>
            <person name="Sun H."/>
            <person name="Tritt A."/>
            <person name="Yoshinaga Y."/>
            <person name="Zwiers L.-H."/>
            <person name="Turgeon B."/>
            <person name="Goodwin S."/>
            <person name="Spatafora J."/>
            <person name="Crous P."/>
            <person name="Grigoriev I."/>
        </authorList>
    </citation>
    <scope>NUCLEOTIDE SEQUENCE</scope>
    <source>
        <strain evidence="2">CBS 627.86</strain>
    </source>
</reference>
<evidence type="ECO:0000313" key="3">
    <source>
        <dbReference type="Proteomes" id="UP000799770"/>
    </source>
</evidence>